<dbReference type="InterPro" id="IPR002401">
    <property type="entry name" value="Cyt_P450_E_grp-I"/>
</dbReference>
<evidence type="ECO:0000256" key="2">
    <source>
        <dbReference type="ARBA" id="ARBA00022617"/>
    </source>
</evidence>
<gene>
    <name evidence="5" type="primary">cypC</name>
    <name evidence="5" type="ORF">GCM10022278_29890</name>
</gene>
<dbReference type="CDD" id="cd11067">
    <property type="entry name" value="CYP152"/>
    <property type="match status" value="1"/>
</dbReference>
<proteinExistence type="inferred from homology"/>
<evidence type="ECO:0000313" key="5">
    <source>
        <dbReference type="EMBL" id="GAA3970258.1"/>
    </source>
</evidence>
<dbReference type="Pfam" id="PF00067">
    <property type="entry name" value="p450"/>
    <property type="match status" value="1"/>
</dbReference>
<dbReference type="InterPro" id="IPR001128">
    <property type="entry name" value="Cyt_P450"/>
</dbReference>
<evidence type="ECO:0000313" key="6">
    <source>
        <dbReference type="Proteomes" id="UP001501337"/>
    </source>
</evidence>
<dbReference type="InterPro" id="IPR050529">
    <property type="entry name" value="CYP450_sterol_14alpha_dmase"/>
</dbReference>
<accession>A0ABP7PRS6</accession>
<protein>
    <submittedName>
        <fullName evidence="5">Fatty-acid peroxygenase</fullName>
    </submittedName>
</protein>
<sequence length="428" mass="48530">MSDIPKDSALDSTLAILSDGYEFIQKRRRRYESDIFRIRLMLKPTVCIGGEEAAEVFYKPERFTRKGALPKPILWSLQDEGSVAVLDAAEHHRRKQMFMSMMTPGSIGGLSELFTDAWREAIPGWSGDKPVSLLGSINRVICKAVCTWSGVNLSENELDKRTSELAAMIDGAGTAGPRNWRGLWLRRRTEKWARALIRQVRRGGVEVAPNRPLSIIAFHEDAQGDQLSEEVAAVELLNILRPTVAIGRYVMFAGHALHVHEPDRKRLLEDDDYLTSFVQEVRRYYPFFPFAGGLVREPFKWRSHEFRKGDLVLLDLYGTNRDEAIWKNADQFNAARFLEADITPFNLIPQGGGTFDINHRCAGEWLTIEMLKQAVRMLVGEMAYKVPEQDLAIDLSRMPAQPPEGFLISDVKRSARPVMRKKSENTPG</sequence>
<dbReference type="Gene3D" id="1.10.630.10">
    <property type="entry name" value="Cytochrome P450"/>
    <property type="match status" value="1"/>
</dbReference>
<dbReference type="RefSeq" id="WP_344807766.1">
    <property type="nucleotide sequence ID" value="NZ_BAABBO010000012.1"/>
</dbReference>
<dbReference type="InterPro" id="IPR036396">
    <property type="entry name" value="Cyt_P450_sf"/>
</dbReference>
<evidence type="ECO:0000256" key="1">
    <source>
        <dbReference type="ARBA" id="ARBA00010617"/>
    </source>
</evidence>
<dbReference type="EMBL" id="BAABBO010000012">
    <property type="protein sequence ID" value="GAA3970258.1"/>
    <property type="molecule type" value="Genomic_DNA"/>
</dbReference>
<dbReference type="Proteomes" id="UP001501337">
    <property type="component" value="Unassembled WGS sequence"/>
</dbReference>
<name>A0ABP7PRS6_9GAMM</name>
<evidence type="ECO:0000256" key="3">
    <source>
        <dbReference type="ARBA" id="ARBA00022723"/>
    </source>
</evidence>
<keyword evidence="3" id="KW-0479">Metal-binding</keyword>
<comment type="caution">
    <text evidence="5">The sequence shown here is derived from an EMBL/GenBank/DDBJ whole genome shotgun (WGS) entry which is preliminary data.</text>
</comment>
<dbReference type="SUPFAM" id="SSF48264">
    <property type="entry name" value="Cytochrome P450"/>
    <property type="match status" value="1"/>
</dbReference>
<keyword evidence="6" id="KW-1185">Reference proteome</keyword>
<evidence type="ECO:0000256" key="4">
    <source>
        <dbReference type="ARBA" id="ARBA00023004"/>
    </source>
</evidence>
<dbReference type="PRINTS" id="PR00463">
    <property type="entry name" value="EP450I"/>
</dbReference>
<comment type="similarity">
    <text evidence="1">Belongs to the cytochrome P450 family.</text>
</comment>
<dbReference type="PANTHER" id="PTHR24304:SF2">
    <property type="entry name" value="24-HYDROXYCHOLESTEROL 7-ALPHA-HYDROXYLASE"/>
    <property type="match status" value="1"/>
</dbReference>
<reference evidence="6" key="1">
    <citation type="journal article" date="2019" name="Int. J. Syst. Evol. Microbiol.">
        <title>The Global Catalogue of Microorganisms (GCM) 10K type strain sequencing project: providing services to taxonomists for standard genome sequencing and annotation.</title>
        <authorList>
            <consortium name="The Broad Institute Genomics Platform"/>
            <consortium name="The Broad Institute Genome Sequencing Center for Infectious Disease"/>
            <person name="Wu L."/>
            <person name="Ma J."/>
        </authorList>
    </citation>
    <scope>NUCLEOTIDE SEQUENCE [LARGE SCALE GENOMIC DNA]</scope>
    <source>
        <strain evidence="6">JCM 17555</strain>
    </source>
</reference>
<dbReference type="PANTHER" id="PTHR24304">
    <property type="entry name" value="CYTOCHROME P450 FAMILY 7"/>
    <property type="match status" value="1"/>
</dbReference>
<keyword evidence="4" id="KW-0408">Iron</keyword>
<organism evidence="5 6">
    <name type="scientific">Allohahella marinimesophila</name>
    <dbReference type="NCBI Taxonomy" id="1054972"/>
    <lineage>
        <taxon>Bacteria</taxon>
        <taxon>Pseudomonadati</taxon>
        <taxon>Pseudomonadota</taxon>
        <taxon>Gammaproteobacteria</taxon>
        <taxon>Oceanospirillales</taxon>
        <taxon>Hahellaceae</taxon>
        <taxon>Allohahella</taxon>
    </lineage>
</organism>
<keyword evidence="2" id="KW-0349">Heme</keyword>